<dbReference type="Pfam" id="PF18910">
    <property type="entry name" value="DUF5665"/>
    <property type="match status" value="1"/>
</dbReference>
<gene>
    <name evidence="2" type="ORF">GQA70_03330</name>
</gene>
<dbReference type="InterPro" id="IPR043723">
    <property type="entry name" value="DUF5665"/>
</dbReference>
<evidence type="ECO:0000256" key="1">
    <source>
        <dbReference type="SAM" id="Phobius"/>
    </source>
</evidence>
<accession>A0ABX7FE21</accession>
<keyword evidence="1" id="KW-0472">Membrane</keyword>
<keyword evidence="1" id="KW-1133">Transmembrane helix</keyword>
<feature type="transmembrane region" description="Helical" evidence="1">
    <location>
        <begin position="42"/>
        <end position="63"/>
    </location>
</feature>
<protein>
    <submittedName>
        <fullName evidence="2">Uncharacterized protein</fullName>
    </submittedName>
</protein>
<evidence type="ECO:0000313" key="2">
    <source>
        <dbReference type="EMBL" id="QRF68366.1"/>
    </source>
</evidence>
<dbReference type="EMBL" id="CP047166">
    <property type="protein sequence ID" value="QRF68366.1"/>
    <property type="molecule type" value="Genomic_DNA"/>
</dbReference>
<keyword evidence="3" id="KW-1185">Reference proteome</keyword>
<dbReference type="Proteomes" id="UP000596387">
    <property type="component" value="Chromosome"/>
</dbReference>
<evidence type="ECO:0000313" key="3">
    <source>
        <dbReference type="Proteomes" id="UP000596387"/>
    </source>
</evidence>
<name>A0ABX7FE21_9RHOB</name>
<organism evidence="2 3">
    <name type="scientific">Ponticoccus alexandrii</name>
    <dbReference type="NCBI Taxonomy" id="1943633"/>
    <lineage>
        <taxon>Bacteria</taxon>
        <taxon>Pseudomonadati</taxon>
        <taxon>Pseudomonadota</taxon>
        <taxon>Alphaproteobacteria</taxon>
        <taxon>Rhodobacterales</taxon>
        <taxon>Roseobacteraceae</taxon>
        <taxon>Ponticoccus</taxon>
    </lineage>
</organism>
<keyword evidence="1" id="KW-0812">Transmembrane</keyword>
<sequence length="86" mass="9584">MDRLHRDLGRLADEVGAFNAHRLVRVHNNVWRLMWWQFLRGLAFGLGTVVGATALVSVVALILGQIEFIPIIGEIARAIIEEINGP</sequence>
<proteinExistence type="predicted"/>
<reference evidence="2 3" key="1">
    <citation type="submission" date="2019-12" db="EMBL/GenBank/DDBJ databases">
        <title>Complete Genome Sequence of a Quorum-Sensing Bacterium,Rhodobacteraceae bacterium C31, Isolated from a marine microalgae symbiotic bacteria.</title>
        <authorList>
            <person name="Zhang Y."/>
        </authorList>
    </citation>
    <scope>NUCLEOTIDE SEQUENCE [LARGE SCALE GENOMIC DNA]</scope>
    <source>
        <strain evidence="2 3">C31</strain>
    </source>
</reference>